<dbReference type="EMBL" id="CP017581">
    <property type="protein sequence ID" value="ARF48138.1"/>
    <property type="molecule type" value="Genomic_DNA"/>
</dbReference>
<feature type="binding site" evidence="10">
    <location>
        <begin position="518"/>
        <end position="521"/>
    </location>
    <ligand>
        <name>GTP</name>
        <dbReference type="ChEBI" id="CHEBI:37565"/>
    </ligand>
</feature>
<reference evidence="14" key="2">
    <citation type="submission" date="2012-01" db="EMBL/GenBank/DDBJ databases">
        <authorList>
            <person name="Biehl B.S."/>
            <person name="Ding Y."/>
            <person name="Dugan-Rocha S.P."/>
            <person name="Gibbs R.A."/>
            <person name="Glasner J.D."/>
            <person name="Kovar C."/>
            <person name="Muzny D.M."/>
            <person name="Neeno-Eckwall E.C."/>
            <person name="Perna N.T."/>
            <person name="Qin X."/>
            <person name="von Bodman S.B."/>
            <person name="Weinstock G.M."/>
        </authorList>
    </citation>
    <scope>NUCLEOTIDE SEQUENCE</scope>
    <source>
        <strain evidence="14">DC283</strain>
    </source>
</reference>
<dbReference type="HAMAP" id="MF_00920">
    <property type="entry name" value="FtsY"/>
    <property type="match status" value="1"/>
</dbReference>
<dbReference type="InterPro" id="IPR042101">
    <property type="entry name" value="SRP54_N_sf"/>
</dbReference>
<dbReference type="GO" id="GO:0005886">
    <property type="term" value="C:plasma membrane"/>
    <property type="evidence" value="ECO:0007669"/>
    <property type="project" value="UniProtKB-SubCell"/>
</dbReference>
<dbReference type="PANTHER" id="PTHR43134">
    <property type="entry name" value="SIGNAL RECOGNITION PARTICLE RECEPTOR SUBUNIT ALPHA"/>
    <property type="match status" value="1"/>
</dbReference>
<dbReference type="InterPro" id="IPR036225">
    <property type="entry name" value="SRP/SRP_N"/>
</dbReference>
<comment type="catalytic activity">
    <reaction evidence="8 10">
        <text>GTP + H2O = GDP + phosphate + H(+)</text>
        <dbReference type="Rhea" id="RHEA:19669"/>
        <dbReference type="ChEBI" id="CHEBI:15377"/>
        <dbReference type="ChEBI" id="CHEBI:15378"/>
        <dbReference type="ChEBI" id="CHEBI:37565"/>
        <dbReference type="ChEBI" id="CHEBI:43474"/>
        <dbReference type="ChEBI" id="CHEBI:58189"/>
        <dbReference type="EC" id="3.6.5.4"/>
    </reaction>
</comment>
<dbReference type="eggNOG" id="COG0552">
    <property type="taxonomic scope" value="Bacteria"/>
</dbReference>
<comment type="subcellular location">
    <subcellularLocation>
        <location evidence="10">Cell membrane</location>
        <topology evidence="10">Peripheral membrane protein</topology>
        <orientation evidence="10">Cytoplasmic side</orientation>
    </subcellularLocation>
    <subcellularLocation>
        <location evidence="10">Cytoplasm</location>
    </subcellularLocation>
</comment>
<keyword evidence="5 10" id="KW-0342">GTP-binding</keyword>
<sequence length="569" mass="60790">MAKEKKRGFFSWLGFGKEEEKQPLTDAQTAQPEAQQPEQEAPARSQAETAEQERGAAPENRVEQQQESDAATSEDVPVTARVAWPETAVDPHTGMITPVEPADDVNDEELTALPSAEVELASSAPEQAPVADDAPLSDDELAALALADADVTDIAPHDAAIAETEQADDAPLSDDELAALALADADVTDIAPHDAAIAETEQADDAPLSDEELAALALGDADVVNVETVGHDAGATAPDDTVSDLPLAAAPLVAHEQEQERPTKEGFFARLKRSLVKTRQNLGSGFISLFRGKKIDDDLFEELEEQLLIADVGVETTRRIITSLTQHADRKQLRDAEALYGLLKSEMAAILAKVDEPLNVEGKTPFVILMVGVNGVGKTTTIGKLARQYQAEGKSVMLAAGDTFRAAAVEQLQVWGQRNNIPVVAQHTGADSASVIFDAIQAAKSRGVDVLIADTAGRLQNKSHLMEELKKITRVMKKLDEQAPHEVMLTLDASTGQNAISQAKLFHEAVGLSGITLTKLDGTAKGGVIFSVADQFGIPIRYIGVGEGIDDLRPFKAEDFIEALFARED</sequence>
<evidence type="ECO:0000313" key="16">
    <source>
        <dbReference type="Proteomes" id="UP000192380"/>
    </source>
</evidence>
<reference evidence="14 15" key="1">
    <citation type="journal article" date="2012" name="Mol. Microbiol.">
        <title>The genetic and structural basis of two distinct terminal side branch residues in stewartan and amylovoran exopolysaccharides and their potential role in host adaptation.</title>
        <authorList>
            <person name="Wang X."/>
            <person name="Yang F."/>
            <person name="von Bodman S.B."/>
        </authorList>
    </citation>
    <scope>NUCLEOTIDE SEQUENCE [LARGE SCALE GENOMIC DNA]</scope>
    <source>
        <strain evidence="14 15">DC283</strain>
    </source>
</reference>
<dbReference type="SUPFAM" id="SSF47364">
    <property type="entry name" value="Domain of the SRP/SRP receptor G-proteins"/>
    <property type="match status" value="1"/>
</dbReference>
<name>H3RHS7_PANSE</name>
<evidence type="ECO:0000259" key="12">
    <source>
        <dbReference type="PROSITE" id="PS00300"/>
    </source>
</evidence>
<feature type="compositionally biased region" description="Basic and acidic residues" evidence="11">
    <location>
        <begin position="51"/>
        <end position="64"/>
    </location>
</feature>
<evidence type="ECO:0000313" key="14">
    <source>
        <dbReference type="EMBL" id="EHT99022.1"/>
    </source>
</evidence>
<dbReference type="RefSeq" id="WP_006121055.1">
    <property type="nucleotide sequence ID" value="NZ_AHIE01000030.1"/>
</dbReference>
<dbReference type="KEGG" id="pstw:DSJ_01245"/>
<accession>H3RHS7</accession>
<dbReference type="AlphaFoldDB" id="H3RHS7"/>
<keyword evidence="16" id="KW-1185">Reference proteome</keyword>
<proteinExistence type="inferred from homology"/>
<evidence type="ECO:0000256" key="10">
    <source>
        <dbReference type="HAMAP-Rule" id="MF_00920"/>
    </source>
</evidence>
<dbReference type="GO" id="GO:0003924">
    <property type="term" value="F:GTPase activity"/>
    <property type="evidence" value="ECO:0007669"/>
    <property type="project" value="UniProtKB-UniRule"/>
</dbReference>
<keyword evidence="3 10" id="KW-0547">Nucleotide-binding</keyword>
<dbReference type="Proteomes" id="UP000005050">
    <property type="component" value="Unassembled WGS sequence"/>
</dbReference>
<evidence type="ECO:0000256" key="7">
    <source>
        <dbReference type="ARBA" id="ARBA00023170"/>
    </source>
</evidence>
<evidence type="ECO:0000313" key="15">
    <source>
        <dbReference type="Proteomes" id="UP000005050"/>
    </source>
</evidence>
<feature type="domain" description="SRP54-type proteins GTP-binding" evidence="12">
    <location>
        <begin position="539"/>
        <end position="552"/>
    </location>
</feature>
<dbReference type="STRING" id="660596.DSJ_01245"/>
<dbReference type="Gene3D" id="3.40.50.300">
    <property type="entry name" value="P-loop containing nucleotide triphosphate hydrolases"/>
    <property type="match status" value="1"/>
</dbReference>
<evidence type="ECO:0000256" key="3">
    <source>
        <dbReference type="ARBA" id="ARBA00022741"/>
    </source>
</evidence>
<dbReference type="SUPFAM" id="SSF52540">
    <property type="entry name" value="P-loop containing nucleoside triphosphate hydrolases"/>
    <property type="match status" value="1"/>
</dbReference>
<dbReference type="PANTHER" id="PTHR43134:SF1">
    <property type="entry name" value="SIGNAL RECOGNITION PARTICLE RECEPTOR SUBUNIT ALPHA"/>
    <property type="match status" value="1"/>
</dbReference>
<evidence type="ECO:0000313" key="13">
    <source>
        <dbReference type="EMBL" id="ARF48138.1"/>
    </source>
</evidence>
<evidence type="ECO:0000256" key="1">
    <source>
        <dbReference type="ARBA" id="ARBA00022475"/>
    </source>
</evidence>
<dbReference type="FunFam" id="3.40.50.300:FF:000053">
    <property type="entry name" value="Signal recognition particle receptor FtsY"/>
    <property type="match status" value="1"/>
</dbReference>
<evidence type="ECO:0000256" key="2">
    <source>
        <dbReference type="ARBA" id="ARBA00022490"/>
    </source>
</evidence>
<protein>
    <recommendedName>
        <fullName evidence="10">Signal recognition particle receptor FtsY</fullName>
        <shortName evidence="10">SRP receptor</shortName>
        <ecNumber evidence="10">3.6.5.4</ecNumber>
    </recommendedName>
</protein>
<dbReference type="Pfam" id="PF00448">
    <property type="entry name" value="SRP54"/>
    <property type="match status" value="1"/>
</dbReference>
<evidence type="ECO:0000256" key="5">
    <source>
        <dbReference type="ARBA" id="ARBA00023134"/>
    </source>
</evidence>
<dbReference type="Proteomes" id="UP000192380">
    <property type="component" value="Chromosome"/>
</dbReference>
<keyword evidence="1 10" id="KW-1003">Cell membrane</keyword>
<dbReference type="PATRIC" id="fig|660596.6.peg.3788"/>
<reference evidence="13 16" key="3">
    <citation type="submission" date="2016-10" db="EMBL/GenBank/DDBJ databases">
        <title>Complete Genome Assembly of Pantoea stewartii subsp. stewartii DC283, a Corn Pathogen.</title>
        <authorList>
            <person name="Duong D.A."/>
            <person name="Stevens A.M."/>
            <person name="Jensen R.V."/>
        </authorList>
    </citation>
    <scope>NUCLEOTIDE SEQUENCE [LARGE SCALE GENOMIC DNA]</scope>
    <source>
        <strain evidence="13 16">DC283</strain>
    </source>
</reference>
<comment type="function">
    <text evidence="9 10">Involved in targeting and insertion of nascent membrane proteins into the cytoplasmic membrane. Acts as a receptor for the complex formed by the signal recognition particle (SRP) and the ribosome-nascent chain (RNC). Interaction with SRP-RNC leads to the transfer of the RNC complex to the Sec translocase for insertion into the membrane, the hydrolysis of GTP by both Ffh and FtsY, and the dissociation of the SRP-FtsY complex into the individual components.</text>
</comment>
<dbReference type="FunFam" id="1.20.120.140:FF:000002">
    <property type="entry name" value="Signal recognition particle receptor FtsY"/>
    <property type="match status" value="1"/>
</dbReference>
<keyword evidence="4 10" id="KW-0378">Hydrolase</keyword>
<gene>
    <name evidence="10 14" type="primary">ftsY</name>
    <name evidence="14" type="ORF">CKS_0928</name>
    <name evidence="13" type="ORF">DSJ_01245</name>
</gene>
<keyword evidence="7 10" id="KW-0675">Receptor</keyword>
<dbReference type="PROSITE" id="PS00300">
    <property type="entry name" value="SRP54"/>
    <property type="match status" value="1"/>
</dbReference>
<dbReference type="GO" id="GO:0005525">
    <property type="term" value="F:GTP binding"/>
    <property type="evidence" value="ECO:0007669"/>
    <property type="project" value="UniProtKB-UniRule"/>
</dbReference>
<dbReference type="InterPro" id="IPR013822">
    <property type="entry name" value="Signal_recog_particl_SRP54_hlx"/>
</dbReference>
<organism evidence="14 15">
    <name type="scientific">Pantoea stewartii subsp. stewartii DC283</name>
    <dbReference type="NCBI Taxonomy" id="660596"/>
    <lineage>
        <taxon>Bacteria</taxon>
        <taxon>Pseudomonadati</taxon>
        <taxon>Pseudomonadota</taxon>
        <taxon>Gammaproteobacteria</taxon>
        <taxon>Enterobacterales</taxon>
        <taxon>Erwiniaceae</taxon>
        <taxon>Pantoea</taxon>
    </lineage>
</organism>
<dbReference type="Gene3D" id="1.20.120.140">
    <property type="entry name" value="Signal recognition particle SRP54, nucleotide-binding domain"/>
    <property type="match status" value="1"/>
</dbReference>
<evidence type="ECO:0000256" key="9">
    <source>
        <dbReference type="ARBA" id="ARBA00053570"/>
    </source>
</evidence>
<dbReference type="GO" id="GO:0006614">
    <property type="term" value="P:SRP-dependent cotranslational protein targeting to membrane"/>
    <property type="evidence" value="ECO:0007669"/>
    <property type="project" value="InterPro"/>
</dbReference>
<dbReference type="GO" id="GO:0005737">
    <property type="term" value="C:cytoplasm"/>
    <property type="evidence" value="ECO:0007669"/>
    <property type="project" value="UniProtKB-SubCell"/>
</dbReference>
<evidence type="ECO:0000256" key="6">
    <source>
        <dbReference type="ARBA" id="ARBA00023136"/>
    </source>
</evidence>
<dbReference type="InterPro" id="IPR027417">
    <property type="entry name" value="P-loop_NTPase"/>
</dbReference>
<dbReference type="SMART" id="SM00382">
    <property type="entry name" value="AAA"/>
    <property type="match status" value="1"/>
</dbReference>
<feature type="binding site" evidence="10">
    <location>
        <begin position="372"/>
        <end position="379"/>
    </location>
    <ligand>
        <name>GTP</name>
        <dbReference type="ChEBI" id="CHEBI:37565"/>
    </ligand>
</feature>
<feature type="binding site" evidence="10">
    <location>
        <begin position="454"/>
        <end position="458"/>
    </location>
    <ligand>
        <name>GTP</name>
        <dbReference type="ChEBI" id="CHEBI:37565"/>
    </ligand>
</feature>
<dbReference type="InterPro" id="IPR000897">
    <property type="entry name" value="SRP54_GTPase_dom"/>
</dbReference>
<dbReference type="Pfam" id="PF02881">
    <property type="entry name" value="SRP54_N"/>
    <property type="match status" value="1"/>
</dbReference>
<dbReference type="OrthoDB" id="9804720at2"/>
<evidence type="ECO:0000256" key="11">
    <source>
        <dbReference type="SAM" id="MobiDB-lite"/>
    </source>
</evidence>
<keyword evidence="6 10" id="KW-0472">Membrane</keyword>
<evidence type="ECO:0000256" key="4">
    <source>
        <dbReference type="ARBA" id="ARBA00022801"/>
    </source>
</evidence>
<dbReference type="SMART" id="SM00963">
    <property type="entry name" value="SRP54_N"/>
    <property type="match status" value="1"/>
</dbReference>
<keyword evidence="2 10" id="KW-0963">Cytoplasm</keyword>
<comment type="similarity">
    <text evidence="10">Belongs to the GTP-binding SRP family. FtsY subfamily.</text>
</comment>
<dbReference type="GO" id="GO:0005047">
    <property type="term" value="F:signal recognition particle binding"/>
    <property type="evidence" value="ECO:0007669"/>
    <property type="project" value="TreeGrafter"/>
</dbReference>
<dbReference type="EMBL" id="AHIE01000030">
    <property type="protein sequence ID" value="EHT99022.1"/>
    <property type="molecule type" value="Genomic_DNA"/>
</dbReference>
<dbReference type="EC" id="3.6.5.4" evidence="10"/>
<comment type="subunit">
    <text evidence="10">Part of the signal recognition particle protein translocation system, which is composed of SRP and FtsY. SRP is a ribonucleoprotein composed of Ffh and a 4.5S RNA molecule.</text>
</comment>
<feature type="compositionally biased region" description="Low complexity" evidence="11">
    <location>
        <begin position="27"/>
        <end position="48"/>
    </location>
</feature>
<dbReference type="InterPro" id="IPR003593">
    <property type="entry name" value="AAA+_ATPase"/>
</dbReference>
<dbReference type="InterPro" id="IPR004390">
    <property type="entry name" value="SR_rcpt_FtsY"/>
</dbReference>
<dbReference type="CDD" id="cd17874">
    <property type="entry name" value="FtsY"/>
    <property type="match status" value="1"/>
</dbReference>
<dbReference type="SMART" id="SM00962">
    <property type="entry name" value="SRP54"/>
    <property type="match status" value="1"/>
</dbReference>
<dbReference type="NCBIfam" id="TIGR00064">
    <property type="entry name" value="ftsY"/>
    <property type="match status" value="1"/>
</dbReference>
<feature type="region of interest" description="Disordered" evidence="11">
    <location>
        <begin position="1"/>
        <end position="107"/>
    </location>
</feature>
<evidence type="ECO:0000256" key="8">
    <source>
        <dbReference type="ARBA" id="ARBA00048027"/>
    </source>
</evidence>